<evidence type="ECO:0000313" key="6">
    <source>
        <dbReference type="EMBL" id="SLN49095.1"/>
    </source>
</evidence>
<dbReference type="Gene3D" id="3.30.70.270">
    <property type="match status" value="1"/>
</dbReference>
<dbReference type="InterPro" id="IPR043128">
    <property type="entry name" value="Rev_trsase/Diguanyl_cyclase"/>
</dbReference>
<evidence type="ECO:0000259" key="5">
    <source>
        <dbReference type="PROSITE" id="PS50887"/>
    </source>
</evidence>
<dbReference type="PANTHER" id="PTHR45138:SF9">
    <property type="entry name" value="DIGUANYLATE CYCLASE DGCM-RELATED"/>
    <property type="match status" value="1"/>
</dbReference>
<dbReference type="GO" id="GO:0043709">
    <property type="term" value="P:cell adhesion involved in single-species biofilm formation"/>
    <property type="evidence" value="ECO:0007669"/>
    <property type="project" value="TreeGrafter"/>
</dbReference>
<dbReference type="FunFam" id="3.30.70.270:FF:000001">
    <property type="entry name" value="Diguanylate cyclase domain protein"/>
    <property type="match status" value="1"/>
</dbReference>
<dbReference type="InterPro" id="IPR000160">
    <property type="entry name" value="GGDEF_dom"/>
</dbReference>
<dbReference type="InterPro" id="IPR029787">
    <property type="entry name" value="Nucleotide_cyclase"/>
</dbReference>
<dbReference type="OrthoDB" id="9812260at2"/>
<dbReference type="GO" id="GO:0000160">
    <property type="term" value="P:phosphorelay signal transduction system"/>
    <property type="evidence" value="ECO:0007669"/>
    <property type="project" value="InterPro"/>
</dbReference>
<dbReference type="SMART" id="SM00448">
    <property type="entry name" value="REC"/>
    <property type="match status" value="1"/>
</dbReference>
<dbReference type="InterPro" id="IPR011006">
    <property type="entry name" value="CheY-like_superfamily"/>
</dbReference>
<accession>A0A1Y5SW29</accession>
<dbReference type="CDD" id="cd01949">
    <property type="entry name" value="GGDEF"/>
    <property type="match status" value="1"/>
</dbReference>
<dbReference type="InterPro" id="IPR050469">
    <property type="entry name" value="Diguanylate_Cyclase"/>
</dbReference>
<evidence type="ECO:0000313" key="7">
    <source>
        <dbReference type="Proteomes" id="UP000193077"/>
    </source>
</evidence>
<dbReference type="Pfam" id="PF00990">
    <property type="entry name" value="GGDEF"/>
    <property type="match status" value="1"/>
</dbReference>
<evidence type="ECO:0000256" key="2">
    <source>
        <dbReference type="ARBA" id="ARBA00034247"/>
    </source>
</evidence>
<dbReference type="GO" id="GO:1902201">
    <property type="term" value="P:negative regulation of bacterial-type flagellum-dependent cell motility"/>
    <property type="evidence" value="ECO:0007669"/>
    <property type="project" value="TreeGrafter"/>
</dbReference>
<dbReference type="GO" id="GO:0052621">
    <property type="term" value="F:diguanylate cyclase activity"/>
    <property type="evidence" value="ECO:0007669"/>
    <property type="project" value="UniProtKB-EC"/>
</dbReference>
<dbReference type="EMBL" id="FWFO01000001">
    <property type="protein sequence ID" value="SLN49095.1"/>
    <property type="molecule type" value="Genomic_DNA"/>
</dbReference>
<evidence type="ECO:0000259" key="4">
    <source>
        <dbReference type="PROSITE" id="PS50110"/>
    </source>
</evidence>
<dbReference type="GO" id="GO:0005886">
    <property type="term" value="C:plasma membrane"/>
    <property type="evidence" value="ECO:0007669"/>
    <property type="project" value="TreeGrafter"/>
</dbReference>
<dbReference type="PANTHER" id="PTHR45138">
    <property type="entry name" value="REGULATORY COMPONENTS OF SENSORY TRANSDUCTION SYSTEM"/>
    <property type="match status" value="1"/>
</dbReference>
<feature type="domain" description="Response regulatory" evidence="4">
    <location>
        <begin position="4"/>
        <end position="120"/>
    </location>
</feature>
<comment type="caution">
    <text evidence="3">Lacks conserved residue(s) required for the propagation of feature annotation.</text>
</comment>
<dbReference type="Gene3D" id="3.40.50.2300">
    <property type="match status" value="1"/>
</dbReference>
<dbReference type="SMART" id="SM00267">
    <property type="entry name" value="GGDEF"/>
    <property type="match status" value="1"/>
</dbReference>
<keyword evidence="7" id="KW-1185">Reference proteome</keyword>
<feature type="domain" description="GGDEF" evidence="5">
    <location>
        <begin position="320"/>
        <end position="462"/>
    </location>
</feature>
<dbReference type="EC" id="2.7.7.65" evidence="1"/>
<dbReference type="Proteomes" id="UP000193077">
    <property type="component" value="Unassembled WGS sequence"/>
</dbReference>
<evidence type="ECO:0000256" key="1">
    <source>
        <dbReference type="ARBA" id="ARBA00012528"/>
    </source>
</evidence>
<evidence type="ECO:0000256" key="3">
    <source>
        <dbReference type="PROSITE-ProRule" id="PRU00169"/>
    </source>
</evidence>
<organism evidence="6 7">
    <name type="scientific">Falsiruegeria litorea R37</name>
    <dbReference type="NCBI Taxonomy" id="1200284"/>
    <lineage>
        <taxon>Bacteria</taxon>
        <taxon>Pseudomonadati</taxon>
        <taxon>Pseudomonadota</taxon>
        <taxon>Alphaproteobacteria</taxon>
        <taxon>Rhodobacterales</taxon>
        <taxon>Roseobacteraceae</taxon>
        <taxon>Falsiruegeria</taxon>
    </lineage>
</organism>
<sequence length="464" mass="50351">MQGTILILDGVATNRIMLKVQLSAAWYHVVQGDRLLGLEALVRRVQPDLILCAMTLPDGSALDVRDLLQQDDATAGIPIIAITAENDRTSRLAALGAGIDDVLSQPYDDVILLARIRSLIRAHTGSEELRMQGGSQALGLAEAAPPFHGPLPASNIALITQSPGTGAVWRARLKGCTRHHLDLHKIDDMQHLLTDRVPDAIVVELCDSITGLRLLADLRARSVTRNAAVIAVPNPANAHLAADALDRGADDVMPAGFCVEELSLRLETQLRRKARADRFRDCVRDGLRAALIDPMTGLHNRRFALPELARIAREASLTGQGFAVMMADLDHFKQVNDRFGHPAGDAVLMETARRLRSQLCGDDVLARVGGEEFMMVLPNRSRAQALEVADRLCQRINCELFRVPGQKTPIPITTSIGLFAIDGQFLTTRFHPQDVPGLLAQADRALYEAKGAGRNQVSLIAAAA</sequence>
<name>A0A1Y5SW29_9RHOB</name>
<proteinExistence type="predicted"/>
<dbReference type="PROSITE" id="PS50110">
    <property type="entry name" value="RESPONSE_REGULATORY"/>
    <property type="match status" value="1"/>
</dbReference>
<dbReference type="AlphaFoldDB" id="A0A1Y5SW29"/>
<dbReference type="InterPro" id="IPR001789">
    <property type="entry name" value="Sig_transdc_resp-reg_receiver"/>
</dbReference>
<reference evidence="6 7" key="1">
    <citation type="submission" date="2017-03" db="EMBL/GenBank/DDBJ databases">
        <authorList>
            <person name="Afonso C.L."/>
            <person name="Miller P.J."/>
            <person name="Scott M.A."/>
            <person name="Spackman E."/>
            <person name="Goraichik I."/>
            <person name="Dimitrov K.M."/>
            <person name="Suarez D.L."/>
            <person name="Swayne D.E."/>
        </authorList>
    </citation>
    <scope>NUCLEOTIDE SEQUENCE [LARGE SCALE GENOMIC DNA]</scope>
    <source>
        <strain evidence="6 7">CECT 7639</strain>
    </source>
</reference>
<dbReference type="Pfam" id="PF00072">
    <property type="entry name" value="Response_reg"/>
    <property type="match status" value="1"/>
</dbReference>
<protein>
    <recommendedName>
        <fullName evidence="1">diguanylate cyclase</fullName>
        <ecNumber evidence="1">2.7.7.65</ecNumber>
    </recommendedName>
</protein>
<comment type="catalytic activity">
    <reaction evidence="2">
        <text>2 GTP = 3',3'-c-di-GMP + 2 diphosphate</text>
        <dbReference type="Rhea" id="RHEA:24898"/>
        <dbReference type="ChEBI" id="CHEBI:33019"/>
        <dbReference type="ChEBI" id="CHEBI:37565"/>
        <dbReference type="ChEBI" id="CHEBI:58805"/>
        <dbReference type="EC" id="2.7.7.65"/>
    </reaction>
</comment>
<gene>
    <name evidence="6" type="primary">pleD_3</name>
    <name evidence="6" type="ORF">TRL7639_02710</name>
</gene>
<dbReference type="PROSITE" id="PS50887">
    <property type="entry name" value="GGDEF"/>
    <property type="match status" value="1"/>
</dbReference>
<dbReference type="SUPFAM" id="SSF55073">
    <property type="entry name" value="Nucleotide cyclase"/>
    <property type="match status" value="1"/>
</dbReference>
<dbReference type="SUPFAM" id="SSF52172">
    <property type="entry name" value="CheY-like"/>
    <property type="match status" value="2"/>
</dbReference>
<dbReference type="RefSeq" id="WP_085796145.1">
    <property type="nucleotide sequence ID" value="NZ_FWFO01000001.1"/>
</dbReference>
<dbReference type="NCBIfam" id="TIGR00254">
    <property type="entry name" value="GGDEF"/>
    <property type="match status" value="1"/>
</dbReference>